<dbReference type="RefSeq" id="WP_251967507.1">
    <property type="nucleotide sequence ID" value="NZ_CP146284.1"/>
</dbReference>
<evidence type="ECO:0000313" key="4">
    <source>
        <dbReference type="EMBL" id="WWV66215.1"/>
    </source>
</evidence>
<reference evidence="4 5" key="1">
    <citation type="submission" date="2024-02" db="EMBL/GenBank/DDBJ databases">
        <title>Whole genome sequencing of Parabacteroides sp. AD58.</title>
        <authorList>
            <person name="Chaplin A.V."/>
            <person name="Pikina A.P."/>
            <person name="Sokolova S.R."/>
            <person name="Korostin D.O."/>
            <person name="Efimov B.A."/>
        </authorList>
    </citation>
    <scope>NUCLEOTIDE SEQUENCE [LARGE SCALE GENOMIC DNA]</scope>
    <source>
        <strain evidence="4 5">AD58</strain>
    </source>
</reference>
<dbReference type="InterPro" id="IPR049492">
    <property type="entry name" value="BD-FAE-like_dom"/>
</dbReference>
<sequence>MKKLVLLVTGVLMLNMALAQEKTILLFPNGAPGEKVKLTEKRDATGGQVGGINVTRITDISSPEITIYPAEKDVASGAAMVVCPGGAYNILAYDLEGTEICDWLNELGVTAILLKYRVPRREGRPKHEAPLQDVQRAISYVRAHSEKYGIDPDRIGVMGFSAGAHLSVMASTTFNQRSYPAVDEADKVSCRPDYCLLVYPAYLDGENFGLAPEIKVTKDVPPTMIIQAEDDKSFINSSLFYYYALKQAEVPAWMHLYSTGGHGYGLRDTGCMVNEWPNRAEDWFQEIGVFD</sequence>
<evidence type="ECO:0000313" key="5">
    <source>
        <dbReference type="Proteomes" id="UP001320603"/>
    </source>
</evidence>
<dbReference type="Pfam" id="PF20434">
    <property type="entry name" value="BD-FAE"/>
    <property type="match status" value="1"/>
</dbReference>
<dbReference type="InterPro" id="IPR050300">
    <property type="entry name" value="GDXG_lipolytic_enzyme"/>
</dbReference>
<accession>A0ABZ2IJJ2</accession>
<feature type="chain" id="PRO_5046174422" evidence="2">
    <location>
        <begin position="20"/>
        <end position="291"/>
    </location>
</feature>
<keyword evidence="2" id="KW-0732">Signal</keyword>
<evidence type="ECO:0000256" key="1">
    <source>
        <dbReference type="ARBA" id="ARBA00022801"/>
    </source>
</evidence>
<protein>
    <submittedName>
        <fullName evidence="4">Alpha/beta hydrolase</fullName>
    </submittedName>
</protein>
<dbReference type="Proteomes" id="UP001320603">
    <property type="component" value="Chromosome"/>
</dbReference>
<evidence type="ECO:0000256" key="2">
    <source>
        <dbReference type="SAM" id="SignalP"/>
    </source>
</evidence>
<feature type="signal peptide" evidence="2">
    <location>
        <begin position="1"/>
        <end position="19"/>
    </location>
</feature>
<dbReference type="PANTHER" id="PTHR48081">
    <property type="entry name" value="AB HYDROLASE SUPERFAMILY PROTEIN C4A8.06C"/>
    <property type="match status" value="1"/>
</dbReference>
<dbReference type="SUPFAM" id="SSF53474">
    <property type="entry name" value="alpha/beta-Hydrolases"/>
    <property type="match status" value="1"/>
</dbReference>
<feature type="domain" description="BD-FAE-like" evidence="3">
    <location>
        <begin position="67"/>
        <end position="178"/>
    </location>
</feature>
<dbReference type="InterPro" id="IPR029058">
    <property type="entry name" value="AB_hydrolase_fold"/>
</dbReference>
<dbReference type="PANTHER" id="PTHR48081:SF6">
    <property type="entry name" value="PEPTIDASE S9 PROLYL OLIGOPEPTIDASE CATALYTIC DOMAIN-CONTAINING PROTEIN"/>
    <property type="match status" value="1"/>
</dbReference>
<organism evidence="4 5">
    <name type="scientific">Parabacteroides absconsus</name>
    <dbReference type="NCBI Taxonomy" id="2951805"/>
    <lineage>
        <taxon>Bacteria</taxon>
        <taxon>Pseudomonadati</taxon>
        <taxon>Bacteroidota</taxon>
        <taxon>Bacteroidia</taxon>
        <taxon>Bacteroidales</taxon>
        <taxon>Tannerellaceae</taxon>
        <taxon>Parabacteroides</taxon>
    </lineage>
</organism>
<keyword evidence="1 4" id="KW-0378">Hydrolase</keyword>
<keyword evidence="5" id="KW-1185">Reference proteome</keyword>
<evidence type="ECO:0000259" key="3">
    <source>
        <dbReference type="Pfam" id="PF20434"/>
    </source>
</evidence>
<name>A0ABZ2IJJ2_9BACT</name>
<dbReference type="EMBL" id="CP146284">
    <property type="protein sequence ID" value="WWV66215.1"/>
    <property type="molecule type" value="Genomic_DNA"/>
</dbReference>
<dbReference type="Gene3D" id="3.40.50.1820">
    <property type="entry name" value="alpha/beta hydrolase"/>
    <property type="match status" value="1"/>
</dbReference>
<gene>
    <name evidence="4" type="ORF">NEE14_014725</name>
</gene>
<dbReference type="GO" id="GO:0016787">
    <property type="term" value="F:hydrolase activity"/>
    <property type="evidence" value="ECO:0007669"/>
    <property type="project" value="UniProtKB-KW"/>
</dbReference>
<proteinExistence type="predicted"/>